<feature type="binding site" evidence="10">
    <location>
        <begin position="91"/>
        <end position="92"/>
    </location>
    <ligand>
        <name>ATP</name>
        <dbReference type="ChEBI" id="CHEBI:30616"/>
    </ligand>
</feature>
<feature type="domain" description="THIF-type NAD/FAD binding fold" evidence="14">
    <location>
        <begin position="15"/>
        <end position="407"/>
    </location>
</feature>
<evidence type="ECO:0000256" key="4">
    <source>
        <dbReference type="ARBA" id="ARBA00022741"/>
    </source>
</evidence>
<keyword evidence="3 8" id="KW-0479">Metal-binding</keyword>
<dbReference type="AlphaFoldDB" id="A0A0K0G3R8"/>
<name>A0A0K0G3R8_STRVS</name>
<keyword evidence="6 8" id="KW-0862">Zinc</keyword>
<accession>A0A0K0G3R8</accession>
<dbReference type="Gene3D" id="3.10.290.20">
    <property type="entry name" value="Ubiquitin-like 2 activating enzyme e1b. Chain: B, domain 3"/>
    <property type="match status" value="1"/>
</dbReference>
<keyword evidence="7 8" id="KW-0067">ATP-binding</keyword>
<evidence type="ECO:0000256" key="2">
    <source>
        <dbReference type="ARBA" id="ARBA00005673"/>
    </source>
</evidence>
<evidence type="ECO:0000256" key="11">
    <source>
        <dbReference type="PIRSR" id="PIRSR039133-3"/>
    </source>
</evidence>
<comment type="similarity">
    <text evidence="2 8">Belongs to the ubiquitin-activating E1 family.</text>
</comment>
<dbReference type="GO" id="GO:0005737">
    <property type="term" value="C:cytoplasm"/>
    <property type="evidence" value="ECO:0007669"/>
    <property type="project" value="TreeGrafter"/>
</dbReference>
<dbReference type="Gene3D" id="3.50.50.80">
    <property type="entry name" value="Ubiquitin-activating enzyme E1, inactive adenylation domain, subdomain 1"/>
    <property type="match status" value="1"/>
</dbReference>
<dbReference type="InterPro" id="IPR028077">
    <property type="entry name" value="UAE_UbL_dom"/>
</dbReference>
<keyword evidence="5 8" id="KW-0833">Ubl conjugation pathway</keyword>
<feature type="binding site" evidence="11">
    <location>
        <position position="154"/>
    </location>
    <ligand>
        <name>Zn(2+)</name>
        <dbReference type="ChEBI" id="CHEBI:29105"/>
    </ligand>
</feature>
<dbReference type="Proteomes" id="UP000035680">
    <property type="component" value="Unassembled WGS sequence"/>
</dbReference>
<dbReference type="PANTHER" id="PTHR10953">
    <property type="entry name" value="UBIQUITIN-ACTIVATING ENZYME E1"/>
    <property type="match status" value="1"/>
</dbReference>
<organism evidence="16 17">
    <name type="scientific">Strongyloides venezuelensis</name>
    <name type="common">Threadworm</name>
    <dbReference type="NCBI Taxonomy" id="75913"/>
    <lineage>
        <taxon>Eukaryota</taxon>
        <taxon>Metazoa</taxon>
        <taxon>Ecdysozoa</taxon>
        <taxon>Nematoda</taxon>
        <taxon>Chromadorea</taxon>
        <taxon>Rhabditida</taxon>
        <taxon>Tylenchina</taxon>
        <taxon>Panagrolaimomorpha</taxon>
        <taxon>Strongyloidoidea</taxon>
        <taxon>Strongyloididae</taxon>
        <taxon>Strongyloides</taxon>
    </lineage>
</organism>
<dbReference type="PANTHER" id="PTHR10953:SF5">
    <property type="entry name" value="SUMO-ACTIVATING ENZYME SUBUNIT 2"/>
    <property type="match status" value="1"/>
</dbReference>
<feature type="binding site" evidence="10">
    <location>
        <begin position="113"/>
        <end position="118"/>
    </location>
    <ligand>
        <name>ATP</name>
        <dbReference type="ChEBI" id="CHEBI:30616"/>
    </ligand>
</feature>
<evidence type="ECO:0000256" key="7">
    <source>
        <dbReference type="ARBA" id="ARBA00022840"/>
    </source>
</evidence>
<keyword evidence="16" id="KW-1185">Reference proteome</keyword>
<comment type="subunit">
    <text evidence="8">Heterodimer.</text>
</comment>
<dbReference type="SUPFAM" id="SSF69572">
    <property type="entry name" value="Activating enzymes of the ubiquitin-like proteins"/>
    <property type="match status" value="1"/>
</dbReference>
<feature type="binding site" evidence="11">
    <location>
        <position position="439"/>
    </location>
    <ligand>
        <name>Zn(2+)</name>
        <dbReference type="ChEBI" id="CHEBI:29105"/>
    </ligand>
</feature>
<dbReference type="FunFam" id="3.50.50.80:FF:000002">
    <property type="entry name" value="SUMO-activating enzyme subunit 2"/>
    <property type="match status" value="1"/>
</dbReference>
<evidence type="ECO:0000313" key="17">
    <source>
        <dbReference type="WBParaSite" id="SVE_1937500.1"/>
    </source>
</evidence>
<dbReference type="GO" id="GO:0019948">
    <property type="term" value="F:SUMO activating enzyme activity"/>
    <property type="evidence" value="ECO:0007669"/>
    <property type="project" value="UniProtKB-UniRule"/>
</dbReference>
<dbReference type="InterPro" id="IPR042449">
    <property type="entry name" value="Ub-E1_IAD_1"/>
</dbReference>
<feature type="compositionally biased region" description="Polar residues" evidence="13">
    <location>
        <begin position="205"/>
        <end position="215"/>
    </location>
</feature>
<keyword evidence="4 8" id="KW-0547">Nucleotide-binding</keyword>
<sequence>MSWYDESFINDLSKPVLVVGAGGIGCELLKSLALAGFSNIDVFDLDTIDVSNLNRQFLFRKEHVGKPKAEVATKAILKKFPSIKIEYYYDSIMSEKYGFQFFKKYAVIFNALDNFAARNFVNRMCIAGEIPLIDAGTSGYIGSCRPIIPFKTECFECMGQNNGRERTYPGCTIRNTPSEPIHCIVWAKYLFNQLFSEYNEHEDVTPNQKIASNGNENKEDDKVTKDETNGGPVENLRMFAERISFCPSQIFNKIFYEGPAKLLEHSHLWEKRPAPKPITWESFLENLKDFQCSGEFDQESVDQHKTLTMEENLIIFGDCIKKLRHMALEKEKDGQYLYWDKDEKISMNFVTVCANIRAHVFGISQTKPFEVKSMAGKIITAIASTNAIIAACAMSEGVKILRGLTKDLRISYLVEEPYHKGDLITSCEPFGPSEECRACSEVKRRHYKVNLNLMTVNGLKNEILIKDMSLTSPSGCCNKTGKIIICDEDSIPEEIMRKTLADIGITSGSFLDIDDFFQQFNLVLCLHHSDELGELEFEDISTSYGEEHLITSGKRGAVDTIDEVAHDAKRLRVE</sequence>
<proteinExistence type="inferred from homology"/>
<evidence type="ECO:0000259" key="15">
    <source>
        <dbReference type="Pfam" id="PF14732"/>
    </source>
</evidence>
<evidence type="ECO:0000256" key="6">
    <source>
        <dbReference type="ARBA" id="ARBA00022833"/>
    </source>
</evidence>
<evidence type="ECO:0000256" key="1">
    <source>
        <dbReference type="ARBA" id="ARBA00004718"/>
    </source>
</evidence>
<dbReference type="InterPro" id="IPR000594">
    <property type="entry name" value="ThiF_NAD_FAD-bd"/>
</dbReference>
<dbReference type="UniPathway" id="UPA00886"/>
<dbReference type="PROSITE" id="PS00865">
    <property type="entry name" value="UBIQUITIN_ACTIVAT_2"/>
    <property type="match status" value="1"/>
</dbReference>
<feature type="binding site" evidence="11">
    <location>
        <position position="157"/>
    </location>
    <ligand>
        <name>Zn(2+)</name>
        <dbReference type="ChEBI" id="CHEBI:29105"/>
    </ligand>
</feature>
<dbReference type="GO" id="GO:0046872">
    <property type="term" value="F:metal ion binding"/>
    <property type="evidence" value="ECO:0007669"/>
    <property type="project" value="UniProtKB-KW"/>
</dbReference>
<feature type="active site" description="Glycyl thioester intermediate" evidence="9 12">
    <location>
        <position position="171"/>
    </location>
</feature>
<reference evidence="17" key="2">
    <citation type="submission" date="2015-08" db="UniProtKB">
        <authorList>
            <consortium name="WormBaseParasite"/>
        </authorList>
    </citation>
    <scope>IDENTIFICATION</scope>
</reference>
<feature type="compositionally biased region" description="Basic and acidic residues" evidence="13">
    <location>
        <begin position="216"/>
        <end position="228"/>
    </location>
</feature>
<dbReference type="GO" id="GO:0031510">
    <property type="term" value="C:SUMO activating enzyme complex"/>
    <property type="evidence" value="ECO:0007669"/>
    <property type="project" value="UniProtKB-UniRule"/>
</dbReference>
<evidence type="ECO:0000256" key="8">
    <source>
        <dbReference type="PIRNR" id="PIRNR039133"/>
    </source>
</evidence>
<evidence type="ECO:0000256" key="5">
    <source>
        <dbReference type="ARBA" id="ARBA00022786"/>
    </source>
</evidence>
<dbReference type="InterPro" id="IPR030661">
    <property type="entry name" value="Uba2"/>
</dbReference>
<evidence type="ECO:0000256" key="9">
    <source>
        <dbReference type="PIRSR" id="PIRSR039133-1"/>
    </source>
</evidence>
<feature type="binding site" evidence="11">
    <location>
        <position position="436"/>
    </location>
    <ligand>
        <name>Zn(2+)</name>
        <dbReference type="ChEBI" id="CHEBI:29105"/>
    </ligand>
</feature>
<evidence type="ECO:0000256" key="10">
    <source>
        <dbReference type="PIRSR" id="PIRSR039133-2"/>
    </source>
</evidence>
<comment type="pathway">
    <text evidence="1 8">Protein modification; protein sumoylation.</text>
</comment>
<feature type="region of interest" description="Disordered" evidence="13">
    <location>
        <begin position="205"/>
        <end position="230"/>
    </location>
</feature>
<dbReference type="Pfam" id="PF00899">
    <property type="entry name" value="ThiF"/>
    <property type="match status" value="1"/>
</dbReference>
<dbReference type="InterPro" id="IPR023318">
    <property type="entry name" value="Ub_act_enz_dom_a_sf"/>
</dbReference>
<dbReference type="InterPro" id="IPR033127">
    <property type="entry name" value="UBQ-activ_enz_E1_Cys_AS"/>
</dbReference>
<feature type="binding site" evidence="10">
    <location>
        <position position="68"/>
    </location>
    <ligand>
        <name>ATP</name>
        <dbReference type="ChEBI" id="CHEBI:30616"/>
    </ligand>
</feature>
<feature type="domain" description="Ubiquitin/SUMO-activating enzyme ubiquitin-like" evidence="15">
    <location>
        <begin position="448"/>
        <end position="532"/>
    </location>
</feature>
<evidence type="ECO:0000256" key="12">
    <source>
        <dbReference type="PROSITE-ProRule" id="PRU10132"/>
    </source>
</evidence>
<feature type="binding site" evidence="10">
    <location>
        <position position="44"/>
    </location>
    <ligand>
        <name>ATP</name>
        <dbReference type="ChEBI" id="CHEBI:30616"/>
    </ligand>
</feature>
<evidence type="ECO:0000259" key="14">
    <source>
        <dbReference type="Pfam" id="PF00899"/>
    </source>
</evidence>
<dbReference type="STRING" id="75913.A0A0K0G3R8"/>
<protein>
    <recommendedName>
        <fullName evidence="8">SUMO-activating enzyme subunit</fullName>
    </recommendedName>
</protein>
<feature type="binding site" evidence="10">
    <location>
        <begin position="20"/>
        <end position="25"/>
    </location>
    <ligand>
        <name>ATP</name>
        <dbReference type="ChEBI" id="CHEBI:30616"/>
    </ligand>
</feature>
<dbReference type="GO" id="GO:0016925">
    <property type="term" value="P:protein sumoylation"/>
    <property type="evidence" value="ECO:0007669"/>
    <property type="project" value="UniProtKB-UniRule"/>
</dbReference>
<dbReference type="PIRSF" id="PIRSF039133">
    <property type="entry name" value="SUMO_E1B"/>
    <property type="match status" value="1"/>
</dbReference>
<feature type="binding site" evidence="10">
    <location>
        <begin position="52"/>
        <end position="55"/>
    </location>
    <ligand>
        <name>ATP</name>
        <dbReference type="ChEBI" id="CHEBI:30616"/>
    </ligand>
</feature>
<dbReference type="WBParaSite" id="SVE_1937500.1">
    <property type="protein sequence ID" value="SVE_1937500.1"/>
    <property type="gene ID" value="SVE_1937500"/>
</dbReference>
<dbReference type="GO" id="GO:0005524">
    <property type="term" value="F:ATP binding"/>
    <property type="evidence" value="ECO:0007669"/>
    <property type="project" value="UniProtKB-UniRule"/>
</dbReference>
<dbReference type="Pfam" id="PF14732">
    <property type="entry name" value="UAE_UbL"/>
    <property type="match status" value="1"/>
</dbReference>
<dbReference type="InterPro" id="IPR045886">
    <property type="entry name" value="ThiF/MoeB/HesA"/>
</dbReference>
<reference evidence="16" key="1">
    <citation type="submission" date="2014-07" db="EMBL/GenBank/DDBJ databases">
        <authorList>
            <person name="Martin A.A"/>
            <person name="De Silva N."/>
        </authorList>
    </citation>
    <scope>NUCLEOTIDE SEQUENCE</scope>
</reference>
<evidence type="ECO:0000313" key="16">
    <source>
        <dbReference type="Proteomes" id="UP000035680"/>
    </source>
</evidence>
<evidence type="ECO:0000256" key="13">
    <source>
        <dbReference type="SAM" id="MobiDB-lite"/>
    </source>
</evidence>
<evidence type="ECO:0000256" key="3">
    <source>
        <dbReference type="ARBA" id="ARBA00022723"/>
    </source>
</evidence>
<dbReference type="InterPro" id="IPR035985">
    <property type="entry name" value="Ubiquitin-activating_enz"/>
</dbReference>
<dbReference type="Gene3D" id="1.10.10.520">
    <property type="entry name" value="Ubiquitin activating enzymes (Uba3). Chain: B, domain 2"/>
    <property type="match status" value="1"/>
</dbReference>